<dbReference type="Proteomes" id="UP000281553">
    <property type="component" value="Unassembled WGS sequence"/>
</dbReference>
<feature type="compositionally biased region" description="Acidic residues" evidence="1">
    <location>
        <begin position="34"/>
        <end position="53"/>
    </location>
</feature>
<name>A0A3P7PCJ2_DIBLA</name>
<dbReference type="AlphaFoldDB" id="A0A3P7PCJ2"/>
<feature type="compositionally biased region" description="Acidic residues" evidence="1">
    <location>
        <begin position="138"/>
        <end position="148"/>
    </location>
</feature>
<feature type="compositionally biased region" description="Basic and acidic residues" evidence="1">
    <location>
        <begin position="212"/>
        <end position="232"/>
    </location>
</feature>
<keyword evidence="3" id="KW-1185">Reference proteome</keyword>
<feature type="compositionally biased region" description="Acidic residues" evidence="1">
    <location>
        <begin position="233"/>
        <end position="254"/>
    </location>
</feature>
<feature type="region of interest" description="Disordered" evidence="1">
    <location>
        <begin position="1"/>
        <end position="497"/>
    </location>
</feature>
<protein>
    <recommendedName>
        <fullName evidence="4">Midasin</fullName>
    </recommendedName>
</protein>
<feature type="compositionally biased region" description="Polar residues" evidence="1">
    <location>
        <begin position="355"/>
        <end position="366"/>
    </location>
</feature>
<sequence>MTSQEQIEGTQNDTQQSAAESKPEEANDAQGIEMPDDFTGDLDDKEGALEGEEEKERKEEADSGLDEKMGENQDLQPDEEQLSKEMWGDDEEAESDQEEDQNDRKDAKSSSAGVKDPAGKSNQSKSTAKEEGGADDKSADEDGEDEEQQQQQRPRDEEDESSPEADEKKKKKKQKLDATSEAGQETVAGEEGEENQEENATDGLPNQPPDADAMKKDEELLAQGEADRLKSEEEQENEAEPNGPDDVEFGENEDAQPHPNEFDNLDETNRPEEEIDLKNQPMDVDEPEKDGTEDGDVEIDEADYLIPDMPSQQQDPSAKMDLSAPNQNTADNMPPLEGASVGSAVRGSEDKFSLGAQNPTSPNPQFEESGDQRSAHQRDQEASSTDKPEEEAADAENTDVVQHIEEADSNSTMTAFDAATDAQKEAAGGDGQQPETEPSAKPGLDTESVLPRQLPEEESTIKPPPPSFNDSGLPNQPPEEDSSAAPGADVRTLPKPDMDSQIAHIEYLRTYFNLNETNVLPTQQTQPPGTFLLTVLVDTVLQSCLLRR</sequence>
<reference evidence="2 3" key="1">
    <citation type="submission" date="2018-11" db="EMBL/GenBank/DDBJ databases">
        <authorList>
            <consortium name="Pathogen Informatics"/>
        </authorList>
    </citation>
    <scope>NUCLEOTIDE SEQUENCE [LARGE SCALE GENOMIC DNA]</scope>
</reference>
<dbReference type="EMBL" id="UYRU01063452">
    <property type="protein sequence ID" value="VDN15736.1"/>
    <property type="molecule type" value="Genomic_DNA"/>
</dbReference>
<feature type="compositionally biased region" description="Basic and acidic residues" evidence="1">
    <location>
        <begin position="370"/>
        <end position="387"/>
    </location>
</feature>
<proteinExistence type="predicted"/>
<evidence type="ECO:0000313" key="3">
    <source>
        <dbReference type="Proteomes" id="UP000281553"/>
    </source>
</evidence>
<feature type="compositionally biased region" description="Acidic residues" evidence="1">
    <location>
        <begin position="188"/>
        <end position="200"/>
    </location>
</feature>
<accession>A0A3P7PCJ2</accession>
<organism evidence="2 3">
    <name type="scientific">Dibothriocephalus latus</name>
    <name type="common">Fish tapeworm</name>
    <name type="synonym">Diphyllobothrium latum</name>
    <dbReference type="NCBI Taxonomy" id="60516"/>
    <lineage>
        <taxon>Eukaryota</taxon>
        <taxon>Metazoa</taxon>
        <taxon>Spiralia</taxon>
        <taxon>Lophotrochozoa</taxon>
        <taxon>Platyhelminthes</taxon>
        <taxon>Cestoda</taxon>
        <taxon>Eucestoda</taxon>
        <taxon>Diphyllobothriidea</taxon>
        <taxon>Diphyllobothriidae</taxon>
        <taxon>Dibothriocephalus</taxon>
    </lineage>
</organism>
<feature type="compositionally biased region" description="Basic and acidic residues" evidence="1">
    <location>
        <begin position="54"/>
        <end position="71"/>
    </location>
</feature>
<feature type="compositionally biased region" description="Acidic residues" evidence="1">
    <location>
        <begin position="388"/>
        <end position="397"/>
    </location>
</feature>
<feature type="compositionally biased region" description="Basic and acidic residues" evidence="1">
    <location>
        <begin position="127"/>
        <end position="137"/>
    </location>
</feature>
<feature type="compositionally biased region" description="Polar residues" evidence="1">
    <location>
        <begin position="1"/>
        <end position="19"/>
    </location>
</feature>
<evidence type="ECO:0000256" key="1">
    <source>
        <dbReference type="SAM" id="MobiDB-lite"/>
    </source>
</evidence>
<evidence type="ECO:0008006" key="4">
    <source>
        <dbReference type="Google" id="ProtNLM"/>
    </source>
</evidence>
<feature type="compositionally biased region" description="Acidic residues" evidence="1">
    <location>
        <begin position="283"/>
        <end position="303"/>
    </location>
</feature>
<feature type="compositionally biased region" description="Acidic residues" evidence="1">
    <location>
        <begin position="88"/>
        <end position="101"/>
    </location>
</feature>
<evidence type="ECO:0000313" key="2">
    <source>
        <dbReference type="EMBL" id="VDN15736.1"/>
    </source>
</evidence>
<gene>
    <name evidence="2" type="ORF">DILT_LOCUS11567</name>
</gene>